<comment type="caution">
    <text evidence="2">The sequence shown here is derived from an EMBL/GenBank/DDBJ whole genome shotgun (WGS) entry which is preliminary data.</text>
</comment>
<protein>
    <recommendedName>
        <fullName evidence="6">Histidine kinase</fullName>
    </recommendedName>
</protein>
<keyword evidence="4" id="KW-1185">Reference proteome</keyword>
<evidence type="ECO:0000313" key="3">
    <source>
        <dbReference type="EMBL" id="MBM7851675.1"/>
    </source>
</evidence>
<evidence type="ECO:0000313" key="2">
    <source>
        <dbReference type="EMBL" id="GLK54735.1"/>
    </source>
</evidence>
<reference evidence="2" key="1">
    <citation type="journal article" date="2014" name="Int. J. Syst. Evol. Microbiol.">
        <title>Complete genome sequence of Corynebacterium casei LMG S-19264T (=DSM 44701T), isolated from a smear-ripened cheese.</title>
        <authorList>
            <consortium name="US DOE Joint Genome Institute (JGI-PGF)"/>
            <person name="Walter F."/>
            <person name="Albersmeier A."/>
            <person name="Kalinowski J."/>
            <person name="Ruckert C."/>
        </authorList>
    </citation>
    <scope>NUCLEOTIDE SEQUENCE</scope>
    <source>
        <strain evidence="2">VKM B-1606</strain>
    </source>
</reference>
<gene>
    <name evidence="2" type="ORF">GCM10008170_07540</name>
    <name evidence="3" type="ORF">JOD31_001900</name>
</gene>
<reference evidence="2" key="3">
    <citation type="submission" date="2023-01" db="EMBL/GenBank/DDBJ databases">
        <authorList>
            <person name="Sun Q."/>
            <person name="Evtushenko L."/>
        </authorList>
    </citation>
    <scope>NUCLEOTIDE SEQUENCE</scope>
    <source>
        <strain evidence="2">VKM B-1606</strain>
    </source>
</reference>
<feature type="region of interest" description="Disordered" evidence="1">
    <location>
        <begin position="47"/>
        <end position="74"/>
    </location>
</feature>
<name>A0A9W6IT45_9HYPH</name>
<evidence type="ECO:0000256" key="1">
    <source>
        <dbReference type="SAM" id="MobiDB-lite"/>
    </source>
</evidence>
<evidence type="ECO:0008006" key="6">
    <source>
        <dbReference type="Google" id="ProtNLM"/>
    </source>
</evidence>
<dbReference type="EMBL" id="JAFBCY010000002">
    <property type="protein sequence ID" value="MBM7851675.1"/>
    <property type="molecule type" value="Genomic_DNA"/>
</dbReference>
<evidence type="ECO:0000313" key="5">
    <source>
        <dbReference type="Proteomes" id="UP001143400"/>
    </source>
</evidence>
<proteinExistence type="predicted"/>
<feature type="compositionally biased region" description="Low complexity" evidence="1">
    <location>
        <begin position="53"/>
        <end position="74"/>
    </location>
</feature>
<dbReference type="EMBL" id="BSFF01000001">
    <property type="protein sequence ID" value="GLK54735.1"/>
    <property type="molecule type" value="Genomic_DNA"/>
</dbReference>
<reference evidence="3 4" key="2">
    <citation type="submission" date="2021-01" db="EMBL/GenBank/DDBJ databases">
        <title>Genomic Encyclopedia of Type Strains, Phase IV (KMG-IV): sequencing the most valuable type-strain genomes for metagenomic binning, comparative biology and taxonomic classification.</title>
        <authorList>
            <person name="Goeker M."/>
        </authorList>
    </citation>
    <scope>NUCLEOTIDE SEQUENCE [LARGE SCALE GENOMIC DNA]</scope>
    <source>
        <strain evidence="3 4">DSM 6130</strain>
    </source>
</reference>
<accession>A0A9W6IT45</accession>
<dbReference type="Proteomes" id="UP001143400">
    <property type="component" value="Unassembled WGS sequence"/>
</dbReference>
<sequence>MPSLMRFLTVVAVIAGLGFGAIYALATLVTPRTREMVVTIPAAKLRPPAPATAQDGADRSAGARAAATDAVETR</sequence>
<organism evidence="2 5">
    <name type="scientific">Methylopila capsulata</name>
    <dbReference type="NCBI Taxonomy" id="61654"/>
    <lineage>
        <taxon>Bacteria</taxon>
        <taxon>Pseudomonadati</taxon>
        <taxon>Pseudomonadota</taxon>
        <taxon>Alphaproteobacteria</taxon>
        <taxon>Hyphomicrobiales</taxon>
        <taxon>Methylopilaceae</taxon>
        <taxon>Methylopila</taxon>
    </lineage>
</organism>
<evidence type="ECO:0000313" key="4">
    <source>
        <dbReference type="Proteomes" id="UP000758856"/>
    </source>
</evidence>
<dbReference type="AlphaFoldDB" id="A0A9W6IT45"/>
<dbReference type="Proteomes" id="UP000758856">
    <property type="component" value="Unassembled WGS sequence"/>
</dbReference>
<dbReference type="RefSeq" id="WP_246482408.1">
    <property type="nucleotide sequence ID" value="NZ_BSFF01000001.1"/>
</dbReference>